<dbReference type="OrthoDB" id="6555157at2"/>
<name>A0A4R6E8J2_SCAGO</name>
<reference evidence="1 2" key="1">
    <citation type="submission" date="2019-03" db="EMBL/GenBank/DDBJ databases">
        <title>Genomic analyses of the natural microbiome of Caenorhabditis elegans.</title>
        <authorList>
            <person name="Samuel B."/>
        </authorList>
    </citation>
    <scope>NUCLEOTIDE SEQUENCE [LARGE SCALE GENOMIC DNA]</scope>
    <source>
        <strain evidence="1 2">BIGb0156</strain>
    </source>
</reference>
<evidence type="ECO:0008006" key="3">
    <source>
        <dbReference type="Google" id="ProtNLM"/>
    </source>
</evidence>
<keyword evidence="2" id="KW-1185">Reference proteome</keyword>
<organism evidence="1 2">
    <name type="scientific">Scandinavium goeteborgense</name>
    <dbReference type="NCBI Taxonomy" id="1851514"/>
    <lineage>
        <taxon>Bacteria</taxon>
        <taxon>Pseudomonadati</taxon>
        <taxon>Pseudomonadota</taxon>
        <taxon>Gammaproteobacteria</taxon>
        <taxon>Enterobacterales</taxon>
        <taxon>Enterobacteriaceae</taxon>
        <taxon>Scandinavium</taxon>
    </lineage>
</organism>
<evidence type="ECO:0000313" key="1">
    <source>
        <dbReference type="EMBL" id="TDN53609.1"/>
    </source>
</evidence>
<sequence length="337" mass="36634">MQVSLNTSSLSSADALGTSVIKQQQPASQIVPTNVKTAMAKTDYPASPLISARPQRYSVQLNDQLTFLQEADHYLGQLEQQLLDYRHQSRRGGEAAKTQKQALESLLEKRPQLSSGTVDNQLRPVLQGEARVSFLAPQLTHAMQAQGEESVLFSASKDKEQLLAAVHIDEDKDPRQLRAVMNNALRRVGIQSHAAKGDVHFSTREENWPQLQASLAAIGGGNRFAAGSTTAIVTSALPSHSDSLLSALKTSGARLNSTLQQTLEHIGQSREQLATQQEKARQMIDGMARYSQSQNAEQASQALSKMLNRASHNYQTLAEAVNGQASLSSLTVRSLLS</sequence>
<accession>A0A4R6E8J2</accession>
<dbReference type="AlphaFoldDB" id="A0A4R6E8J2"/>
<proteinExistence type="predicted"/>
<dbReference type="EMBL" id="SNVX01000015">
    <property type="protein sequence ID" value="TDN53609.1"/>
    <property type="molecule type" value="Genomic_DNA"/>
</dbReference>
<dbReference type="RefSeq" id="WP_133461974.1">
    <property type="nucleotide sequence ID" value="NZ_SNVX01000015.1"/>
</dbReference>
<comment type="caution">
    <text evidence="1">The sequence shown here is derived from an EMBL/GenBank/DDBJ whole genome shotgun (WGS) entry which is preliminary data.</text>
</comment>
<dbReference type="Proteomes" id="UP000295530">
    <property type="component" value="Unassembled WGS sequence"/>
</dbReference>
<protein>
    <recommendedName>
        <fullName evidence="3">Flagellar hook-associated protein</fullName>
    </recommendedName>
</protein>
<evidence type="ECO:0000313" key="2">
    <source>
        <dbReference type="Proteomes" id="UP000295530"/>
    </source>
</evidence>
<gene>
    <name evidence="1" type="ORF">EC847_11537</name>
</gene>